<evidence type="ECO:0000313" key="3">
    <source>
        <dbReference type="Proteomes" id="UP000244803"/>
    </source>
</evidence>
<sequence length="237" mass="27391">MLIKLTNFVSLWIFNLLFVYIVPINTLSSNTRLNKNLNTHSLLFQTLDLVKVFGRISEPSLIGSVIPSSKDRLGSKSSVKKLKWKSLFENESEKLDLDKFNERLNRCVFSWPLDYMANRTAPFLIPLKFRNKFKIKCKCFPINIGMYNDFKAKVAQKLNIENANISISQLNQFIKSEPIDKESIESTFKALSGEEDLLTIEHIMAYIHYRSPLIEMINWNCFISSLPVGPDDSWSQI</sequence>
<dbReference type="AlphaFoldDB" id="A0A976SKJ6"/>
<dbReference type="Proteomes" id="UP000244803">
    <property type="component" value="Chromosome 3"/>
</dbReference>
<accession>A0A976SKJ6</accession>
<dbReference type="EMBL" id="CP056066">
    <property type="protein sequence ID" value="UVC54271.1"/>
    <property type="molecule type" value="Genomic_DNA"/>
</dbReference>
<keyword evidence="1" id="KW-0812">Transmembrane</keyword>
<evidence type="ECO:0000256" key="1">
    <source>
        <dbReference type="SAM" id="Phobius"/>
    </source>
</evidence>
<protein>
    <submittedName>
        <fullName evidence="2">Uncharacterized protein</fullName>
    </submittedName>
</protein>
<gene>
    <name evidence="2" type="ORF">MACJ_003808</name>
</gene>
<keyword evidence="1" id="KW-1133">Transmembrane helix</keyword>
<name>A0A976SKJ6_THEOR</name>
<proteinExistence type="predicted"/>
<organism evidence="2 3">
    <name type="scientific">Theileria orientalis</name>
    <dbReference type="NCBI Taxonomy" id="68886"/>
    <lineage>
        <taxon>Eukaryota</taxon>
        <taxon>Sar</taxon>
        <taxon>Alveolata</taxon>
        <taxon>Apicomplexa</taxon>
        <taxon>Aconoidasida</taxon>
        <taxon>Piroplasmida</taxon>
        <taxon>Theileriidae</taxon>
        <taxon>Theileria</taxon>
    </lineage>
</organism>
<keyword evidence="1" id="KW-0472">Membrane</keyword>
<evidence type="ECO:0000313" key="2">
    <source>
        <dbReference type="EMBL" id="UVC54271.1"/>
    </source>
</evidence>
<reference evidence="2" key="1">
    <citation type="submission" date="2022-07" db="EMBL/GenBank/DDBJ databases">
        <title>Evaluation of T. orientalis genome assembly methods using nanopore sequencing and analysis of variation between genomes.</title>
        <authorList>
            <person name="Yam J."/>
            <person name="Micallef M.L."/>
            <person name="Liu M."/>
            <person name="Djordjevic S.P."/>
            <person name="Bogema D.R."/>
            <person name="Jenkins C."/>
        </authorList>
    </citation>
    <scope>NUCLEOTIDE SEQUENCE</scope>
    <source>
        <strain evidence="2">Fish Creek</strain>
    </source>
</reference>
<feature type="transmembrane region" description="Helical" evidence="1">
    <location>
        <begin position="6"/>
        <end position="27"/>
    </location>
</feature>